<evidence type="ECO:0000256" key="8">
    <source>
        <dbReference type="ARBA" id="ARBA00038408"/>
    </source>
</evidence>
<dbReference type="Pfam" id="PF00639">
    <property type="entry name" value="Rotamase"/>
    <property type="match status" value="1"/>
</dbReference>
<dbReference type="InterPro" id="IPR027304">
    <property type="entry name" value="Trigger_fact/SurA_dom_sf"/>
</dbReference>
<evidence type="ECO:0000256" key="11">
    <source>
        <dbReference type="PROSITE-ProRule" id="PRU00278"/>
    </source>
</evidence>
<keyword evidence="15" id="KW-1185">Reference proteome</keyword>
<evidence type="ECO:0000256" key="3">
    <source>
        <dbReference type="ARBA" id="ARBA00022519"/>
    </source>
</evidence>
<evidence type="ECO:0000256" key="2">
    <source>
        <dbReference type="ARBA" id="ARBA00022475"/>
    </source>
</evidence>
<dbReference type="Pfam" id="PF13624">
    <property type="entry name" value="SurA_N_3"/>
    <property type="match status" value="1"/>
</dbReference>
<dbReference type="GO" id="GO:0003755">
    <property type="term" value="F:peptidyl-prolyl cis-trans isomerase activity"/>
    <property type="evidence" value="ECO:0007669"/>
    <property type="project" value="UniProtKB-KW"/>
</dbReference>
<keyword evidence="2" id="KW-1003">Cell membrane</keyword>
<dbReference type="OrthoDB" id="9812372at2"/>
<evidence type="ECO:0000256" key="4">
    <source>
        <dbReference type="ARBA" id="ARBA00022692"/>
    </source>
</evidence>
<organism evidence="14 15">
    <name type="scientific">Aliidiomarina taiwanensis</name>
    <dbReference type="NCBI Taxonomy" id="946228"/>
    <lineage>
        <taxon>Bacteria</taxon>
        <taxon>Pseudomonadati</taxon>
        <taxon>Pseudomonadota</taxon>
        <taxon>Gammaproteobacteria</taxon>
        <taxon>Alteromonadales</taxon>
        <taxon>Idiomarinaceae</taxon>
        <taxon>Aliidiomarina</taxon>
    </lineage>
</organism>
<dbReference type="InterPro" id="IPR000297">
    <property type="entry name" value="PPIase_PpiC"/>
</dbReference>
<dbReference type="Proteomes" id="UP000286976">
    <property type="component" value="Unassembled WGS sequence"/>
</dbReference>
<evidence type="ECO:0000256" key="1">
    <source>
        <dbReference type="ARBA" id="ARBA00004382"/>
    </source>
</evidence>
<dbReference type="SUPFAM" id="SSF54534">
    <property type="entry name" value="FKBP-like"/>
    <property type="match status" value="1"/>
</dbReference>
<comment type="similarity">
    <text evidence="8">Belongs to the PpiD chaperone family.</text>
</comment>
<dbReference type="PANTHER" id="PTHR47529">
    <property type="entry name" value="PEPTIDYL-PROLYL CIS-TRANS ISOMERASE D"/>
    <property type="match status" value="1"/>
</dbReference>
<dbReference type="InterPro" id="IPR052029">
    <property type="entry name" value="PpiD_chaperone"/>
</dbReference>
<gene>
    <name evidence="14" type="ORF">CWE15_01180</name>
</gene>
<evidence type="ECO:0000256" key="10">
    <source>
        <dbReference type="ARBA" id="ARBA00042775"/>
    </source>
</evidence>
<dbReference type="InterPro" id="IPR046357">
    <property type="entry name" value="PPIase_dom_sf"/>
</dbReference>
<dbReference type="AlphaFoldDB" id="A0A432X901"/>
<evidence type="ECO:0000256" key="7">
    <source>
        <dbReference type="ARBA" id="ARBA00023186"/>
    </source>
</evidence>
<evidence type="ECO:0000256" key="9">
    <source>
        <dbReference type="ARBA" id="ARBA00040743"/>
    </source>
</evidence>
<evidence type="ECO:0000313" key="15">
    <source>
        <dbReference type="Proteomes" id="UP000286976"/>
    </source>
</evidence>
<evidence type="ECO:0000259" key="13">
    <source>
        <dbReference type="PROSITE" id="PS50198"/>
    </source>
</evidence>
<evidence type="ECO:0000313" key="14">
    <source>
        <dbReference type="EMBL" id="RUO43839.1"/>
    </source>
</evidence>
<dbReference type="PANTHER" id="PTHR47529:SF1">
    <property type="entry name" value="PERIPLASMIC CHAPERONE PPID"/>
    <property type="match status" value="1"/>
</dbReference>
<dbReference type="Gene3D" id="3.10.50.40">
    <property type="match status" value="1"/>
</dbReference>
<keyword evidence="11" id="KW-0697">Rotamase</keyword>
<dbReference type="SUPFAM" id="SSF109998">
    <property type="entry name" value="Triger factor/SurA peptide-binding domain-like"/>
    <property type="match status" value="1"/>
</dbReference>
<keyword evidence="4 12" id="KW-0812">Transmembrane</keyword>
<sequence length="622" mass="69649">MLEKIREGSQGPIVKIILSVIIIAFALTGVNAYLGGNADVYVAKVNDTEISRAEFDRAYQSQRSRMEEQFGDMFAMLASDDTYMQQLRRSVLEELIEEKLAVQFAQELGLQQSPEALRRTIRTMPEFQVNGQFNNDVYNRTLMMLGFNSAQFIGYMEEQMVRMLMLQGVLSSEFSLPNEVTRFQQLQNERRSGRYAVVTGEQFTEQVTLSDAEIEAWYYDNAERFEVPEQIQLKYIELRYEDVMAQATVSDEEVRQYYDNNPNAYSTNEERRIAHILFEFGDDEAAARARAEAALARLQAGESFAELAAELSDDTFSGEDGGRLGVLERGSIDPDVEQAGFALTAAGDISDVVRSEFGFHIIQLTDLEPGTQQSFADVADDIRENLRRVAGETEYFRLQQELARISFEVPDTLEIAAEQLGLEVKTSPVITRVNAPEGFNDAALLAQAFSPDVTERELNSELVELDERSLVVRNHSYQPTHTRPLAEVREQIVSVLTAEKAQEMALAQAEQLAQSLRSGEPVDVEFAYIEAAGRFGSELPGAVRQQLFKMPFAKESESAQVTAVALSNGDAAVLELTDVSAGVVNAEMNEQFESRLANDFTDRAYTGLMESLKAKAKIVRRL</sequence>
<dbReference type="PROSITE" id="PS50198">
    <property type="entry name" value="PPIC_PPIASE_2"/>
    <property type="match status" value="1"/>
</dbReference>
<dbReference type="GO" id="GO:0005886">
    <property type="term" value="C:plasma membrane"/>
    <property type="evidence" value="ECO:0007669"/>
    <property type="project" value="UniProtKB-SubCell"/>
</dbReference>
<evidence type="ECO:0000256" key="12">
    <source>
        <dbReference type="SAM" id="Phobius"/>
    </source>
</evidence>
<feature type="transmembrane region" description="Helical" evidence="12">
    <location>
        <begin position="12"/>
        <end position="34"/>
    </location>
</feature>
<keyword evidence="5 12" id="KW-1133">Transmembrane helix</keyword>
<keyword evidence="3" id="KW-0997">Cell inner membrane</keyword>
<dbReference type="Gene3D" id="1.10.4030.10">
    <property type="entry name" value="Porin chaperone SurA, peptide-binding domain"/>
    <property type="match status" value="1"/>
</dbReference>
<name>A0A432X901_9GAMM</name>
<feature type="domain" description="PpiC" evidence="13">
    <location>
        <begin position="268"/>
        <end position="366"/>
    </location>
</feature>
<reference evidence="14 15" key="1">
    <citation type="journal article" date="2011" name="Front. Microbiol.">
        <title>Genomic signatures of strain selection and enhancement in Bacillus atrophaeus var. globigii, a historical biowarfare simulant.</title>
        <authorList>
            <person name="Gibbons H.S."/>
            <person name="Broomall S.M."/>
            <person name="McNew L.A."/>
            <person name="Daligault H."/>
            <person name="Chapman C."/>
            <person name="Bruce D."/>
            <person name="Karavis M."/>
            <person name="Krepps M."/>
            <person name="McGregor P.A."/>
            <person name="Hong C."/>
            <person name="Park K.H."/>
            <person name="Akmal A."/>
            <person name="Feldman A."/>
            <person name="Lin J.S."/>
            <person name="Chang W.E."/>
            <person name="Higgs B.W."/>
            <person name="Demirev P."/>
            <person name="Lindquist J."/>
            <person name="Liem A."/>
            <person name="Fochler E."/>
            <person name="Read T.D."/>
            <person name="Tapia R."/>
            <person name="Johnson S."/>
            <person name="Bishop-Lilly K.A."/>
            <person name="Detter C."/>
            <person name="Han C."/>
            <person name="Sozhamannan S."/>
            <person name="Rosenzweig C.N."/>
            <person name="Skowronski E.W."/>
        </authorList>
    </citation>
    <scope>NUCLEOTIDE SEQUENCE [LARGE SCALE GENOMIC DNA]</scope>
    <source>
        <strain evidence="14 15">AIT1</strain>
    </source>
</reference>
<protein>
    <recommendedName>
        <fullName evidence="9">Periplasmic chaperone PpiD</fullName>
    </recommendedName>
    <alternativeName>
        <fullName evidence="10">Periplasmic folding chaperone</fullName>
    </alternativeName>
</protein>
<proteinExistence type="inferred from homology"/>
<evidence type="ECO:0000256" key="5">
    <source>
        <dbReference type="ARBA" id="ARBA00022989"/>
    </source>
</evidence>
<keyword evidence="11 14" id="KW-0413">Isomerase</keyword>
<comment type="caution">
    <text evidence="14">The sequence shown here is derived from an EMBL/GenBank/DDBJ whole genome shotgun (WGS) entry which is preliminary data.</text>
</comment>
<accession>A0A432X901</accession>
<keyword evidence="6 12" id="KW-0472">Membrane</keyword>
<evidence type="ECO:0000256" key="6">
    <source>
        <dbReference type="ARBA" id="ARBA00023136"/>
    </source>
</evidence>
<dbReference type="PROSITE" id="PS01096">
    <property type="entry name" value="PPIC_PPIASE_1"/>
    <property type="match status" value="1"/>
</dbReference>
<dbReference type="EMBL" id="PIPQ01000001">
    <property type="protein sequence ID" value="RUO43839.1"/>
    <property type="molecule type" value="Genomic_DNA"/>
</dbReference>
<dbReference type="RefSeq" id="WP_126756227.1">
    <property type="nucleotide sequence ID" value="NZ_PIPQ01000001.1"/>
</dbReference>
<keyword evidence="7" id="KW-0143">Chaperone</keyword>
<comment type="subcellular location">
    <subcellularLocation>
        <location evidence="1">Cell inner membrane</location>
        <topology evidence="1">Single-pass type II membrane protein</topology>
        <orientation evidence="1">Periplasmic side</orientation>
    </subcellularLocation>
</comment>
<dbReference type="InterPro" id="IPR023058">
    <property type="entry name" value="PPIase_PpiC_CS"/>
</dbReference>